<dbReference type="AlphaFoldDB" id="A0A815VWL7"/>
<name>A0A815VWL7_ADIRI</name>
<reference evidence="1" key="1">
    <citation type="submission" date="2021-02" db="EMBL/GenBank/DDBJ databases">
        <authorList>
            <person name="Nowell W R."/>
        </authorList>
    </citation>
    <scope>NUCLEOTIDE SEQUENCE</scope>
</reference>
<evidence type="ECO:0000313" key="2">
    <source>
        <dbReference type="Proteomes" id="UP000663828"/>
    </source>
</evidence>
<organism evidence="1 2">
    <name type="scientific">Adineta ricciae</name>
    <name type="common">Rotifer</name>
    <dbReference type="NCBI Taxonomy" id="249248"/>
    <lineage>
        <taxon>Eukaryota</taxon>
        <taxon>Metazoa</taxon>
        <taxon>Spiralia</taxon>
        <taxon>Gnathifera</taxon>
        <taxon>Rotifera</taxon>
        <taxon>Eurotatoria</taxon>
        <taxon>Bdelloidea</taxon>
        <taxon>Adinetida</taxon>
        <taxon>Adinetidae</taxon>
        <taxon>Adineta</taxon>
    </lineage>
</organism>
<accession>A0A815VWL7</accession>
<evidence type="ECO:0000313" key="1">
    <source>
        <dbReference type="EMBL" id="CAF1538252.1"/>
    </source>
</evidence>
<comment type="caution">
    <text evidence="1">The sequence shown here is derived from an EMBL/GenBank/DDBJ whole genome shotgun (WGS) entry which is preliminary data.</text>
</comment>
<dbReference type="Proteomes" id="UP000663828">
    <property type="component" value="Unassembled WGS sequence"/>
</dbReference>
<dbReference type="EMBL" id="CAJNOR010004973">
    <property type="protein sequence ID" value="CAF1538252.1"/>
    <property type="molecule type" value="Genomic_DNA"/>
</dbReference>
<keyword evidence="2" id="KW-1185">Reference proteome</keyword>
<proteinExistence type="predicted"/>
<protein>
    <submittedName>
        <fullName evidence="1">Uncharacterized protein</fullName>
    </submittedName>
</protein>
<gene>
    <name evidence="1" type="ORF">XAT740_LOCUS41985</name>
</gene>
<sequence>MELDSFRIVPVSIVADASLSPNHTYNQLVSTTTTSCIAESPDKMSDQIESVPTDVSMIPTRRQVCEKFTLNDEQAQAFYIVCRHVDGESHLKIGGKQQQLIMCVPGPEEQANLVSSTQSLTISLKHNEKKNFESLDLQQCRPHSSEVIRFILS</sequence>